<organism evidence="2 3">
    <name type="scientific">Mycoplasmopsis bovis</name>
    <name type="common">Mycoplasma bovis</name>
    <dbReference type="NCBI Taxonomy" id="28903"/>
    <lineage>
        <taxon>Bacteria</taxon>
        <taxon>Bacillati</taxon>
        <taxon>Mycoplasmatota</taxon>
        <taxon>Mycoplasmoidales</taxon>
        <taxon>Metamycoplasmataceae</taxon>
        <taxon>Mycoplasmopsis</taxon>
    </lineage>
</organism>
<proteinExistence type="predicted"/>
<dbReference type="EMBL" id="CP058496">
    <property type="protein sequence ID" value="QQH50035.2"/>
    <property type="molecule type" value="Genomic_DNA"/>
</dbReference>
<accession>A0ABX7A8V0</accession>
<evidence type="ECO:0000313" key="3">
    <source>
        <dbReference type="Proteomes" id="UP000596039"/>
    </source>
</evidence>
<feature type="region of interest" description="Disordered" evidence="1">
    <location>
        <begin position="48"/>
        <end position="71"/>
    </location>
</feature>
<gene>
    <name evidence="2" type="ORF">HYD69_02555</name>
</gene>
<evidence type="ECO:0000256" key="1">
    <source>
        <dbReference type="SAM" id="MobiDB-lite"/>
    </source>
</evidence>
<protein>
    <submittedName>
        <fullName evidence="2">Uncharacterized protein</fullName>
    </submittedName>
</protein>
<name>A0ABX7A8V0_MYCBV</name>
<sequence length="71" mass="8261">MLKDILRAYGFDLKTETIKNDPDLKQYHHETGVTPGEIINYFDSEKEKYENGKNGSDSNQWENIVQVKQAK</sequence>
<keyword evidence="3" id="KW-1185">Reference proteome</keyword>
<feature type="compositionally biased region" description="Polar residues" evidence="1">
    <location>
        <begin position="53"/>
        <end position="63"/>
    </location>
</feature>
<evidence type="ECO:0000313" key="2">
    <source>
        <dbReference type="EMBL" id="QQH50035.2"/>
    </source>
</evidence>
<reference evidence="2 3" key="1">
    <citation type="journal article" date="2020" name="Vet. Res.">
        <title>Phylogenomic analysis of Mycoplasma bovis from Belgian veal, dairy and beef herds.</title>
        <authorList>
            <person name="Bokma J."/>
            <person name="Vereecke N."/>
            <person name="De Bleecker K."/>
            <person name="Callens J."/>
            <person name="Ribbens S."/>
            <person name="Nauwynck H."/>
            <person name="Haesebrouck F."/>
            <person name="Theuns S."/>
            <person name="Boyen F."/>
            <person name="Pardon B."/>
        </authorList>
    </citation>
    <scope>NUCLEOTIDE SEQUENCE [LARGE SCALE GENOMIC DNA]</scope>
    <source>
        <strain evidence="2 3">Mb222</strain>
    </source>
</reference>
<dbReference type="Proteomes" id="UP000596039">
    <property type="component" value="Chromosome"/>
</dbReference>